<dbReference type="EMBL" id="JWZX01003390">
    <property type="protein sequence ID" value="KOO21085.1"/>
    <property type="molecule type" value="Genomic_DNA"/>
</dbReference>
<evidence type="ECO:0000313" key="6">
    <source>
        <dbReference type="Proteomes" id="UP000037460"/>
    </source>
</evidence>
<evidence type="ECO:0000256" key="2">
    <source>
        <dbReference type="ARBA" id="ARBA00022679"/>
    </source>
</evidence>
<proteinExistence type="predicted"/>
<organism evidence="5 6">
    <name type="scientific">Chrysochromulina tobinii</name>
    <dbReference type="NCBI Taxonomy" id="1460289"/>
    <lineage>
        <taxon>Eukaryota</taxon>
        <taxon>Haptista</taxon>
        <taxon>Haptophyta</taxon>
        <taxon>Prymnesiophyceae</taxon>
        <taxon>Prymnesiales</taxon>
        <taxon>Chrysochromulinaceae</taxon>
        <taxon>Chrysochromulina</taxon>
    </lineage>
</organism>
<keyword evidence="6" id="KW-1185">Reference proteome</keyword>
<evidence type="ECO:0000256" key="4">
    <source>
        <dbReference type="SAM" id="SignalP"/>
    </source>
</evidence>
<name>A0A0M0J3I7_9EUKA</name>
<dbReference type="InterPro" id="IPR029063">
    <property type="entry name" value="SAM-dependent_MTases_sf"/>
</dbReference>
<dbReference type="Gene3D" id="3.40.50.150">
    <property type="entry name" value="Vaccinia Virus protein VP39"/>
    <property type="match status" value="2"/>
</dbReference>
<dbReference type="PANTHER" id="PTHR43619">
    <property type="entry name" value="S-ADENOSYL-L-METHIONINE-DEPENDENT METHYLTRANSFERASE YKTD-RELATED"/>
    <property type="match status" value="1"/>
</dbReference>
<dbReference type="Proteomes" id="UP000037460">
    <property type="component" value="Unassembled WGS sequence"/>
</dbReference>
<feature type="region of interest" description="Disordered" evidence="3">
    <location>
        <begin position="39"/>
        <end position="90"/>
    </location>
</feature>
<keyword evidence="2" id="KW-0808">Transferase</keyword>
<dbReference type="GO" id="GO:0032259">
    <property type="term" value="P:methylation"/>
    <property type="evidence" value="ECO:0007669"/>
    <property type="project" value="UniProtKB-KW"/>
</dbReference>
<feature type="compositionally biased region" description="Gly residues" evidence="3">
    <location>
        <begin position="44"/>
        <end position="82"/>
    </location>
</feature>
<dbReference type="OrthoDB" id="203237at2759"/>
<keyword evidence="1" id="KW-0489">Methyltransferase</keyword>
<dbReference type="AlphaFoldDB" id="A0A0M0J3I7"/>
<feature type="signal peptide" evidence="4">
    <location>
        <begin position="1"/>
        <end position="18"/>
    </location>
</feature>
<keyword evidence="4" id="KW-0732">Signal</keyword>
<sequence>MLVVLFAFVLLLVTPTAGLIVGVAPHPAHARVAGVRLQGPPPGVAGGPPGMAGGPPGVAGGPPGMAGGPPGTGGPPAGGGGGGPPPRTPAEQLVDKIFETVFPLLYAFEPEGMLDSEKNLRVLWVRALLAAAGELEDDVAAELLPSATRWVVSAPLARTLWAPVLPKLAWIKQRTQFIDAALDDFLAKTAATTPLERVQVVLIGSGYDTRALRYREAGARFFEVDLPSLEALGLDRRQPTLVVSEAVLFYLSPPAKRALLQDVGTVMTANAASALVLTDNLAPFVRGPMRQAADAFLSPLGLTVREHDTLWGGAIQFIRADGVASASP</sequence>
<reference evidence="6" key="1">
    <citation type="journal article" date="2015" name="PLoS Genet.">
        <title>Genome Sequence and Transcriptome Analyses of Chrysochromulina tobin: Metabolic Tools for Enhanced Algal Fitness in the Prominent Order Prymnesiales (Haptophyceae).</title>
        <authorList>
            <person name="Hovde B.T."/>
            <person name="Deodato C.R."/>
            <person name="Hunsperger H.M."/>
            <person name="Ryken S.A."/>
            <person name="Yost W."/>
            <person name="Jha R.K."/>
            <person name="Patterson J."/>
            <person name="Monnat R.J. Jr."/>
            <person name="Barlow S.B."/>
            <person name="Starkenburg S.R."/>
            <person name="Cattolico R.A."/>
        </authorList>
    </citation>
    <scope>NUCLEOTIDE SEQUENCE</scope>
    <source>
        <strain evidence="6">CCMP291</strain>
    </source>
</reference>
<dbReference type="SUPFAM" id="SSF53335">
    <property type="entry name" value="S-adenosyl-L-methionine-dependent methyltransferases"/>
    <property type="match status" value="1"/>
</dbReference>
<dbReference type="InterPro" id="IPR007213">
    <property type="entry name" value="Ppm1/Ppm2/Tcmp"/>
</dbReference>
<protein>
    <recommendedName>
        <fullName evidence="7">S-adenosyl-L-methionine-dependent methyltransferase</fullName>
    </recommendedName>
</protein>
<evidence type="ECO:0008006" key="7">
    <source>
        <dbReference type="Google" id="ProtNLM"/>
    </source>
</evidence>
<dbReference type="PANTHER" id="PTHR43619:SF2">
    <property type="entry name" value="S-ADENOSYL-L-METHIONINE-DEPENDENT METHYLTRANSFERASES SUPERFAMILY PROTEIN"/>
    <property type="match status" value="1"/>
</dbReference>
<feature type="chain" id="PRO_5005601467" description="S-adenosyl-L-methionine-dependent methyltransferase" evidence="4">
    <location>
        <begin position="19"/>
        <end position="328"/>
    </location>
</feature>
<accession>A0A0M0J3I7</accession>
<dbReference type="Pfam" id="PF04072">
    <property type="entry name" value="LCM"/>
    <property type="match status" value="1"/>
</dbReference>
<comment type="caution">
    <text evidence="5">The sequence shown here is derived from an EMBL/GenBank/DDBJ whole genome shotgun (WGS) entry which is preliminary data.</text>
</comment>
<dbReference type="GO" id="GO:0008168">
    <property type="term" value="F:methyltransferase activity"/>
    <property type="evidence" value="ECO:0007669"/>
    <property type="project" value="UniProtKB-KW"/>
</dbReference>
<gene>
    <name evidence="5" type="ORF">Ctob_001429</name>
</gene>
<evidence type="ECO:0000256" key="1">
    <source>
        <dbReference type="ARBA" id="ARBA00022603"/>
    </source>
</evidence>
<evidence type="ECO:0000313" key="5">
    <source>
        <dbReference type="EMBL" id="KOO21085.1"/>
    </source>
</evidence>
<evidence type="ECO:0000256" key="3">
    <source>
        <dbReference type="SAM" id="MobiDB-lite"/>
    </source>
</evidence>